<sequence>MACRHIEESRLLPFADTLLDQSLHLKLLSSHTSHLDKRLRLRSLALYHHSLSLFLFSSLQTRITSPDLPDHREFGVSQNEAGNSHLHKHTQVIRSTHQKLLVEGKQHLAHIQTPELRLALANVLAALKVTDEQIQTGLDSH</sequence>
<dbReference type="AlphaFoldDB" id="A0A1N6UIC2"/>
<protein>
    <submittedName>
        <fullName evidence="1">Uncharacterized protein</fullName>
    </submittedName>
</protein>
<accession>A0A1N6UIC2</accession>
<proteinExistence type="predicted"/>
<evidence type="ECO:0000313" key="2">
    <source>
        <dbReference type="Proteomes" id="UP000186895"/>
    </source>
</evidence>
<dbReference type="STRING" id="49186.SAMN05421647_10730"/>
<dbReference type="Proteomes" id="UP000186895">
    <property type="component" value="Unassembled WGS sequence"/>
</dbReference>
<reference evidence="1 2" key="1">
    <citation type="submission" date="2017-01" db="EMBL/GenBank/DDBJ databases">
        <authorList>
            <person name="Mah S.A."/>
            <person name="Swanson W.J."/>
            <person name="Moy G.W."/>
            <person name="Vacquier V.D."/>
        </authorList>
    </citation>
    <scope>NUCLEOTIDE SEQUENCE [LARGE SCALE GENOMIC DNA]</scope>
    <source>
        <strain evidence="1 2">DSM 7027</strain>
    </source>
</reference>
<organism evidence="1 2">
    <name type="scientific">Marinobacterium stanieri</name>
    <dbReference type="NCBI Taxonomy" id="49186"/>
    <lineage>
        <taxon>Bacteria</taxon>
        <taxon>Pseudomonadati</taxon>
        <taxon>Pseudomonadota</taxon>
        <taxon>Gammaproteobacteria</taxon>
        <taxon>Oceanospirillales</taxon>
        <taxon>Oceanospirillaceae</taxon>
        <taxon>Marinobacterium</taxon>
    </lineage>
</organism>
<dbReference type="EMBL" id="FTMN01000007">
    <property type="protein sequence ID" value="SIQ65086.1"/>
    <property type="molecule type" value="Genomic_DNA"/>
</dbReference>
<name>A0A1N6UIC2_9GAMM</name>
<evidence type="ECO:0000313" key="1">
    <source>
        <dbReference type="EMBL" id="SIQ65086.1"/>
    </source>
</evidence>
<keyword evidence="2" id="KW-1185">Reference proteome</keyword>
<gene>
    <name evidence="1" type="ORF">SAMN05421647_10730</name>
</gene>